<feature type="region of interest" description="Disordered" evidence="1">
    <location>
        <begin position="80"/>
        <end position="125"/>
    </location>
</feature>
<evidence type="ECO:0000313" key="2">
    <source>
        <dbReference type="EMBL" id="THF94080.1"/>
    </source>
</evidence>
<proteinExistence type="predicted"/>
<keyword evidence="3" id="KW-1185">Reference proteome</keyword>
<organism evidence="2 3">
    <name type="scientific">Camellia sinensis var. sinensis</name>
    <name type="common">China tea</name>
    <dbReference type="NCBI Taxonomy" id="542762"/>
    <lineage>
        <taxon>Eukaryota</taxon>
        <taxon>Viridiplantae</taxon>
        <taxon>Streptophyta</taxon>
        <taxon>Embryophyta</taxon>
        <taxon>Tracheophyta</taxon>
        <taxon>Spermatophyta</taxon>
        <taxon>Magnoliopsida</taxon>
        <taxon>eudicotyledons</taxon>
        <taxon>Gunneridae</taxon>
        <taxon>Pentapetalae</taxon>
        <taxon>asterids</taxon>
        <taxon>Ericales</taxon>
        <taxon>Theaceae</taxon>
        <taxon>Camellia</taxon>
    </lineage>
</organism>
<dbReference type="Proteomes" id="UP000306102">
    <property type="component" value="Unassembled WGS sequence"/>
</dbReference>
<evidence type="ECO:0000313" key="3">
    <source>
        <dbReference type="Proteomes" id="UP000306102"/>
    </source>
</evidence>
<dbReference type="PANTHER" id="PTHR35131:SF2">
    <property type="entry name" value="GAG-POL POLYPROTEIN"/>
    <property type="match status" value="1"/>
</dbReference>
<protein>
    <submittedName>
        <fullName evidence="2">Uncharacterized protein</fullName>
    </submittedName>
</protein>
<reference evidence="2 3" key="1">
    <citation type="journal article" date="2018" name="Proc. Natl. Acad. Sci. U.S.A.">
        <title>Draft genome sequence of Camellia sinensis var. sinensis provides insights into the evolution of the tea genome and tea quality.</title>
        <authorList>
            <person name="Wei C."/>
            <person name="Yang H."/>
            <person name="Wang S."/>
            <person name="Zhao J."/>
            <person name="Liu C."/>
            <person name="Gao L."/>
            <person name="Xia E."/>
            <person name="Lu Y."/>
            <person name="Tai Y."/>
            <person name="She G."/>
            <person name="Sun J."/>
            <person name="Cao H."/>
            <person name="Tong W."/>
            <person name="Gao Q."/>
            <person name="Li Y."/>
            <person name="Deng W."/>
            <person name="Jiang X."/>
            <person name="Wang W."/>
            <person name="Chen Q."/>
            <person name="Zhang S."/>
            <person name="Li H."/>
            <person name="Wu J."/>
            <person name="Wang P."/>
            <person name="Li P."/>
            <person name="Shi C."/>
            <person name="Zheng F."/>
            <person name="Jian J."/>
            <person name="Huang B."/>
            <person name="Shan D."/>
            <person name="Shi M."/>
            <person name="Fang C."/>
            <person name="Yue Y."/>
            <person name="Li F."/>
            <person name="Li D."/>
            <person name="Wei S."/>
            <person name="Han B."/>
            <person name="Jiang C."/>
            <person name="Yin Y."/>
            <person name="Xia T."/>
            <person name="Zhang Z."/>
            <person name="Bennetzen J.L."/>
            <person name="Zhao S."/>
            <person name="Wan X."/>
        </authorList>
    </citation>
    <scope>NUCLEOTIDE SEQUENCE [LARGE SCALE GENOMIC DNA]</scope>
    <source>
        <strain evidence="3">cv. Shuchazao</strain>
        <tissue evidence="2">Leaf</tissue>
    </source>
</reference>
<dbReference type="PANTHER" id="PTHR35131">
    <property type="entry name" value="EXPRESSED PROTEIN"/>
    <property type="match status" value="1"/>
</dbReference>
<feature type="region of interest" description="Disordered" evidence="1">
    <location>
        <begin position="1"/>
        <end position="58"/>
    </location>
</feature>
<feature type="compositionally biased region" description="Polar residues" evidence="1">
    <location>
        <begin position="29"/>
        <end position="46"/>
    </location>
</feature>
<accession>A0A4S4CW21</accession>
<dbReference type="AlphaFoldDB" id="A0A4S4CW21"/>
<feature type="compositionally biased region" description="Polar residues" evidence="1">
    <location>
        <begin position="1"/>
        <end position="21"/>
    </location>
</feature>
<evidence type="ECO:0000256" key="1">
    <source>
        <dbReference type="SAM" id="MobiDB-lite"/>
    </source>
</evidence>
<gene>
    <name evidence="2" type="ORF">TEA_018414</name>
</gene>
<name>A0A4S4CW21_CAMSN</name>
<sequence>MQEIRSNFNIPTETGPKTTSPHPQPLTFPPTTQKTMHKSNTITTTIPEKRAAKTPVEIGTRGTVGSLMMKEIEYFNRLELGSQDSSEKPRHQFTDMASTSSYSRPPKHGSLIKTPKKKKKGGSKLVPNICSMVEVAENNQPNKTSGFSYRNLKADAKKLQLA</sequence>
<dbReference type="EMBL" id="SDRB02013802">
    <property type="protein sequence ID" value="THF94080.1"/>
    <property type="molecule type" value="Genomic_DNA"/>
</dbReference>
<comment type="caution">
    <text evidence="2">The sequence shown here is derived from an EMBL/GenBank/DDBJ whole genome shotgun (WGS) entry which is preliminary data.</text>
</comment>